<gene>
    <name evidence="2" type="ORF">E0L32_000297</name>
</gene>
<dbReference type="GeneID" id="41967744"/>
<organism evidence="2 3">
    <name type="scientific">Thyridium curvatum</name>
    <dbReference type="NCBI Taxonomy" id="1093900"/>
    <lineage>
        <taxon>Eukaryota</taxon>
        <taxon>Fungi</taxon>
        <taxon>Dikarya</taxon>
        <taxon>Ascomycota</taxon>
        <taxon>Pezizomycotina</taxon>
        <taxon>Sordariomycetes</taxon>
        <taxon>Sordariomycetidae</taxon>
        <taxon>Thyridiales</taxon>
        <taxon>Thyridiaceae</taxon>
        <taxon>Thyridium</taxon>
    </lineage>
</organism>
<dbReference type="InParanoid" id="A0A507B8E8"/>
<dbReference type="RefSeq" id="XP_030997674.1">
    <property type="nucleotide sequence ID" value="XM_031137217.1"/>
</dbReference>
<name>A0A507B8E8_9PEZI</name>
<dbReference type="Gene3D" id="2.60.40.640">
    <property type="match status" value="1"/>
</dbReference>
<dbReference type="AlphaFoldDB" id="A0A507B8E8"/>
<evidence type="ECO:0008006" key="4">
    <source>
        <dbReference type="Google" id="ProtNLM"/>
    </source>
</evidence>
<dbReference type="Proteomes" id="UP000319257">
    <property type="component" value="Unassembled WGS sequence"/>
</dbReference>
<sequence>MKVAIKVDTPANGDYFSPLEVVRGCVELQTCAGQLGNIPSISVSLRGEVKLSFMPMMGLESEDNSIFPVPKLKQEHKTFLNLSQAIQPKLSTITEHGDATFSAPFTFQLPDHAPDYCPSPKSARLLPPSLNIASAGVKIKIAYSIVARAHRPGILHRSHKARAEFSFRPANAPTPSLPQPPSQSASSHSTASLSAGSTLPSAPPDRLLLTAGEQLPAYSRTPPTPVMTLELAMAGNPPILSAHSPNPPLRICLRTSPGLSGAGVQLRSITARLRERTLVRGEVSAHVDVTYQALWSMSGCRALNTEGDGDEVEVGDCGIWGWGECLAGLLPSFRSCFIERGYAVEVTVGLSLSTRREIQYLEAALDVVVAEPPPKYGS</sequence>
<dbReference type="CDD" id="cd22952">
    <property type="entry name" value="ART10-like"/>
    <property type="match status" value="1"/>
</dbReference>
<feature type="compositionally biased region" description="Low complexity" evidence="1">
    <location>
        <begin position="182"/>
        <end position="200"/>
    </location>
</feature>
<dbReference type="EMBL" id="SKBQ01000001">
    <property type="protein sequence ID" value="TPX15963.1"/>
    <property type="molecule type" value="Genomic_DNA"/>
</dbReference>
<evidence type="ECO:0000313" key="2">
    <source>
        <dbReference type="EMBL" id="TPX15963.1"/>
    </source>
</evidence>
<comment type="caution">
    <text evidence="2">The sequence shown here is derived from an EMBL/GenBank/DDBJ whole genome shotgun (WGS) entry which is preliminary data.</text>
</comment>
<accession>A0A507B8E8</accession>
<feature type="region of interest" description="Disordered" evidence="1">
    <location>
        <begin position="168"/>
        <end position="206"/>
    </location>
</feature>
<evidence type="ECO:0000256" key="1">
    <source>
        <dbReference type="SAM" id="MobiDB-lite"/>
    </source>
</evidence>
<proteinExistence type="predicted"/>
<keyword evidence="3" id="KW-1185">Reference proteome</keyword>
<protein>
    <recommendedName>
        <fullName evidence="4">Arrestin-like N-terminal domain-containing protein</fullName>
    </recommendedName>
</protein>
<reference evidence="2 3" key="1">
    <citation type="submission" date="2019-06" db="EMBL/GenBank/DDBJ databases">
        <title>Draft genome sequence of the filamentous fungus Phialemoniopsis curvata isolated from diesel fuel.</title>
        <authorList>
            <person name="Varaljay V.A."/>
            <person name="Lyon W.J."/>
            <person name="Crouch A.L."/>
            <person name="Drake C.E."/>
            <person name="Hollomon J.M."/>
            <person name="Nadeau L.J."/>
            <person name="Nunn H.S."/>
            <person name="Stevenson B.S."/>
            <person name="Bojanowski C.L."/>
            <person name="Crookes-Goodson W.J."/>
        </authorList>
    </citation>
    <scope>NUCLEOTIDE SEQUENCE [LARGE SCALE GENOMIC DNA]</scope>
    <source>
        <strain evidence="2 3">D216</strain>
    </source>
</reference>
<dbReference type="InterPro" id="IPR014752">
    <property type="entry name" value="Arrestin-like_C"/>
</dbReference>
<evidence type="ECO:0000313" key="3">
    <source>
        <dbReference type="Proteomes" id="UP000319257"/>
    </source>
</evidence>
<dbReference type="STRING" id="1093900.A0A507B8E8"/>